<dbReference type="Gene3D" id="3.40.960.10">
    <property type="entry name" value="VSR Endonuclease"/>
    <property type="match status" value="1"/>
</dbReference>
<keyword evidence="1" id="KW-0418">Kinase</keyword>
<reference evidence="1 2" key="1">
    <citation type="submission" date="2018-01" db="EMBL/GenBank/DDBJ databases">
        <title>Novel co-symbiosis in the lucinid bivalve Phacoides pectinatus.</title>
        <authorList>
            <person name="Lim S.J."/>
            <person name="Davis B.G."/>
            <person name="Gill D.E."/>
            <person name="Engel A.S."/>
            <person name="Anderson L.C."/>
            <person name="Campbell B.J."/>
        </authorList>
    </citation>
    <scope>NUCLEOTIDE SEQUENCE [LARGE SCALE GENOMIC DNA]</scope>
    <source>
        <strain evidence="1">N3_P5</strain>
    </source>
</reference>
<sequence>MVYETFGLGLIFKEGDEWVLTRSGREVGGEYQESEKFGRYITWPTEIDPEGLARREMLSATSVGESLGIPARRINQILAEHGWIRKHLKGWLVTSLGQRVGGRQRENNKSGIPYVVWPVSVLDDETLKTTIKDLKGESVKGIADEAPSASKASGFRDKFKPKMRTADGHYVRSRAEMLIDNWLYTAEVVHAYERRLPVEEEAYCDFYLPSGRVYIEFWGMESDPAYQKRQQEKRAIYKKYDLNLIELGDQDIANIDDVMPRLLLKHGITTY</sequence>
<comment type="caution">
    <text evidence="1">The sequence shown here is derived from an EMBL/GenBank/DDBJ whole genome shotgun (WGS) entry which is preliminary data.</text>
</comment>
<proteinExistence type="predicted"/>
<dbReference type="Proteomes" id="UP000250928">
    <property type="component" value="Unassembled WGS sequence"/>
</dbReference>
<evidence type="ECO:0000313" key="2">
    <source>
        <dbReference type="Proteomes" id="UP000250928"/>
    </source>
</evidence>
<dbReference type="EMBL" id="PQCO01000111">
    <property type="protein sequence ID" value="PUE04763.1"/>
    <property type="molecule type" value="Genomic_DNA"/>
</dbReference>
<name>A0A657Q489_9GAMM</name>
<gene>
    <name evidence="1" type="ORF">C3L24_02530</name>
</gene>
<accession>A0A657Q489</accession>
<organism evidence="1 2">
    <name type="scientific">Candidatus Sedimenticola endophacoides</name>
    <dbReference type="NCBI Taxonomy" id="2548426"/>
    <lineage>
        <taxon>Bacteria</taxon>
        <taxon>Pseudomonadati</taxon>
        <taxon>Pseudomonadota</taxon>
        <taxon>Gammaproteobacteria</taxon>
        <taxon>Chromatiales</taxon>
        <taxon>Sedimenticolaceae</taxon>
        <taxon>Sedimenticola</taxon>
    </lineage>
</organism>
<keyword evidence="1" id="KW-0808">Transferase</keyword>
<protein>
    <submittedName>
        <fullName evidence="1">Glycerol kinase</fullName>
    </submittedName>
</protein>
<evidence type="ECO:0000313" key="1">
    <source>
        <dbReference type="EMBL" id="PUE04763.1"/>
    </source>
</evidence>
<dbReference type="GO" id="GO:0016301">
    <property type="term" value="F:kinase activity"/>
    <property type="evidence" value="ECO:0007669"/>
    <property type="project" value="UniProtKB-KW"/>
</dbReference>
<dbReference type="AlphaFoldDB" id="A0A657Q489"/>